<dbReference type="EMBL" id="JAUZMZ010000071">
    <property type="protein sequence ID" value="MEE2033159.1"/>
    <property type="molecule type" value="Genomic_DNA"/>
</dbReference>
<gene>
    <name evidence="2" type="ORF">Q8814_13725</name>
</gene>
<dbReference type="PROSITE" id="PS51257">
    <property type="entry name" value="PROKAR_LIPOPROTEIN"/>
    <property type="match status" value="1"/>
</dbReference>
<comment type="caution">
    <text evidence="2">The sequence shown here is derived from an EMBL/GenBank/DDBJ whole genome shotgun (WGS) entry which is preliminary data.</text>
</comment>
<feature type="non-terminal residue" evidence="2">
    <location>
        <position position="106"/>
    </location>
</feature>
<feature type="signal peptide" evidence="1">
    <location>
        <begin position="1"/>
        <end position="24"/>
    </location>
</feature>
<protein>
    <submittedName>
        <fullName evidence="2">Transporter</fullName>
    </submittedName>
</protein>
<accession>A0ABU7JTB4</accession>
<name>A0ABU7JTB4_9NOCA</name>
<reference evidence="2 3" key="1">
    <citation type="submission" date="2023-08" db="EMBL/GenBank/DDBJ databases">
        <authorList>
            <person name="Girao M."/>
            <person name="Carvalho M.F."/>
        </authorList>
    </citation>
    <scope>NUCLEOTIDE SEQUENCE [LARGE SCALE GENOMIC DNA]</scope>
    <source>
        <strain evidence="2 3">CC-R104</strain>
    </source>
</reference>
<evidence type="ECO:0000313" key="3">
    <source>
        <dbReference type="Proteomes" id="UP001331936"/>
    </source>
</evidence>
<organism evidence="2 3">
    <name type="scientific">Rhodococcus chondri</name>
    <dbReference type="NCBI Taxonomy" id="3065941"/>
    <lineage>
        <taxon>Bacteria</taxon>
        <taxon>Bacillati</taxon>
        <taxon>Actinomycetota</taxon>
        <taxon>Actinomycetes</taxon>
        <taxon>Mycobacteriales</taxon>
        <taxon>Nocardiaceae</taxon>
        <taxon>Rhodococcus</taxon>
    </lineage>
</organism>
<feature type="chain" id="PRO_5045137193" evidence="1">
    <location>
        <begin position="25"/>
        <end position="106"/>
    </location>
</feature>
<evidence type="ECO:0000256" key="1">
    <source>
        <dbReference type="SAM" id="SignalP"/>
    </source>
</evidence>
<sequence length="106" mass="10679">MSAASRSRKAALAVTVAVGALALAGCSTPTDDPASEIVRTTTRVAGAAVVGIERDTTAACALPGPLDAGVPDGGTRQMIHTAGVSEVPNDPQRIVEQYTTSVDCGW</sequence>
<keyword evidence="1" id="KW-0732">Signal</keyword>
<proteinExistence type="predicted"/>
<evidence type="ECO:0000313" key="2">
    <source>
        <dbReference type="EMBL" id="MEE2033159.1"/>
    </source>
</evidence>
<dbReference type="Proteomes" id="UP001331936">
    <property type="component" value="Unassembled WGS sequence"/>
</dbReference>
<keyword evidence="3" id="KW-1185">Reference proteome</keyword>